<proteinExistence type="predicted"/>
<keyword evidence="4" id="KW-1185">Reference proteome</keyword>
<dbReference type="PANTHER" id="PTHR12558:SF13">
    <property type="entry name" value="CELL DIVISION CYCLE PROTEIN 27 HOMOLOG"/>
    <property type="match status" value="1"/>
</dbReference>
<name>A0A934NKA2_9FLAO</name>
<evidence type="ECO:0000256" key="2">
    <source>
        <dbReference type="SAM" id="SignalP"/>
    </source>
</evidence>
<dbReference type="Pfam" id="PF13181">
    <property type="entry name" value="TPR_8"/>
    <property type="match status" value="2"/>
</dbReference>
<sequence length="453" mass="52429">MNYKHYILVGLLGIFFIAQTSYAQVDPNQKPTDDLGNVEDQFQEYFFEALKQQGIENYQRAIDALLKCKELDDKPVVYYQLGKNYNKLKNFGAAEDALKRAVSKEPENEWYLDELYDVYNQQGDTRKAIKTVKQLVKYHPDYRQDLASLYIKSKDYKDALKLLDELDKEFGISADRDYLRNEVYNITGRDEDRIENLQERLDKNPENETNYLTLIYRYSETGETENAFKTAQQLLEVHPESKLVHLALYKFYLDKKRTAEAITSMKVVLTAPEINPDAKTKVLNDFINFVSKHPEHEKDLIDVTAMIDETKSFQTLVELAQYYLKLEDKPKALMYFEDALQLEPTNFAVIKDVLLLQIDLDLNESAISRSQEALELFPAQPILYLINGVAHNKMKQAKKAIVSLETGLDYIIEDPKMEADFYTQLSIAYNLSNNNTKSETFAKKAAALKNPNE</sequence>
<evidence type="ECO:0000313" key="3">
    <source>
        <dbReference type="EMBL" id="MBJ7879707.1"/>
    </source>
</evidence>
<evidence type="ECO:0000256" key="1">
    <source>
        <dbReference type="PROSITE-ProRule" id="PRU00339"/>
    </source>
</evidence>
<dbReference type="InterPro" id="IPR019734">
    <property type="entry name" value="TPR_rpt"/>
</dbReference>
<feature type="signal peptide" evidence="2">
    <location>
        <begin position="1"/>
        <end position="23"/>
    </location>
</feature>
<accession>A0A934NKA2</accession>
<dbReference type="EMBL" id="JAEHJZ010000004">
    <property type="protein sequence ID" value="MBJ7879707.1"/>
    <property type="molecule type" value="Genomic_DNA"/>
</dbReference>
<dbReference type="SUPFAM" id="SSF48452">
    <property type="entry name" value="TPR-like"/>
    <property type="match status" value="2"/>
</dbReference>
<feature type="repeat" description="TPR" evidence="1">
    <location>
        <begin position="75"/>
        <end position="108"/>
    </location>
</feature>
<dbReference type="PANTHER" id="PTHR12558">
    <property type="entry name" value="CELL DIVISION CYCLE 16,23,27"/>
    <property type="match status" value="1"/>
</dbReference>
<protein>
    <recommendedName>
        <fullName evidence="5">Tetratricopeptide repeat protein</fullName>
    </recommendedName>
</protein>
<keyword evidence="1" id="KW-0802">TPR repeat</keyword>
<dbReference type="SMART" id="SM00028">
    <property type="entry name" value="TPR"/>
    <property type="match status" value="5"/>
</dbReference>
<gene>
    <name evidence="3" type="ORF">JEM65_03425</name>
</gene>
<feature type="repeat" description="TPR" evidence="1">
    <location>
        <begin position="313"/>
        <end position="346"/>
    </location>
</feature>
<comment type="caution">
    <text evidence="3">The sequence shown here is derived from an EMBL/GenBank/DDBJ whole genome shotgun (WGS) entry which is preliminary data.</text>
</comment>
<dbReference type="InterPro" id="IPR011990">
    <property type="entry name" value="TPR-like_helical_dom_sf"/>
</dbReference>
<dbReference type="PROSITE" id="PS50005">
    <property type="entry name" value="TPR"/>
    <property type="match status" value="2"/>
</dbReference>
<evidence type="ECO:0000313" key="4">
    <source>
        <dbReference type="Proteomes" id="UP000662373"/>
    </source>
</evidence>
<evidence type="ECO:0008006" key="5">
    <source>
        <dbReference type="Google" id="ProtNLM"/>
    </source>
</evidence>
<dbReference type="Proteomes" id="UP000662373">
    <property type="component" value="Unassembled WGS sequence"/>
</dbReference>
<reference evidence="3 4" key="1">
    <citation type="submission" date="2020-09" db="EMBL/GenBank/DDBJ databases">
        <title>Draft genome of Gelidibacter salicanalis PAMC21136.</title>
        <authorList>
            <person name="Park H."/>
        </authorList>
    </citation>
    <scope>NUCLEOTIDE SEQUENCE [LARGE SCALE GENOMIC DNA]</scope>
    <source>
        <strain evidence="3 4">PAMC21136</strain>
    </source>
</reference>
<dbReference type="Gene3D" id="1.25.40.10">
    <property type="entry name" value="Tetratricopeptide repeat domain"/>
    <property type="match status" value="3"/>
</dbReference>
<dbReference type="AlphaFoldDB" id="A0A934NKA2"/>
<dbReference type="RefSeq" id="WP_199597156.1">
    <property type="nucleotide sequence ID" value="NZ_JAEHJZ010000004.1"/>
</dbReference>
<feature type="chain" id="PRO_5036770577" description="Tetratricopeptide repeat protein" evidence="2">
    <location>
        <begin position="24"/>
        <end position="453"/>
    </location>
</feature>
<keyword evidence="2" id="KW-0732">Signal</keyword>
<dbReference type="Pfam" id="PF13432">
    <property type="entry name" value="TPR_16"/>
    <property type="match status" value="1"/>
</dbReference>
<organism evidence="3 4">
    <name type="scientific">Gelidibacter salicanalis</name>
    <dbReference type="NCBI Taxonomy" id="291193"/>
    <lineage>
        <taxon>Bacteria</taxon>
        <taxon>Pseudomonadati</taxon>
        <taxon>Bacteroidota</taxon>
        <taxon>Flavobacteriia</taxon>
        <taxon>Flavobacteriales</taxon>
        <taxon>Flavobacteriaceae</taxon>
        <taxon>Gelidibacter</taxon>
    </lineage>
</organism>